<dbReference type="AlphaFoldDB" id="A0A164QNU8"/>
<reference evidence="2 3" key="1">
    <citation type="submission" date="2015-09" db="EMBL/GenBank/DDBJ databases">
        <title>Bacillus cereus food isolates.</title>
        <authorList>
            <person name="Boekhorst J."/>
        </authorList>
    </citation>
    <scope>NUCLEOTIDE SEQUENCE [LARGE SCALE GENOMIC DNA]</scope>
    <source>
        <strain evidence="2 3">B4088</strain>
    </source>
</reference>
<dbReference type="Gene3D" id="3.40.30.10">
    <property type="entry name" value="Glutaredoxin"/>
    <property type="match status" value="1"/>
</dbReference>
<evidence type="ECO:0000313" key="3">
    <source>
        <dbReference type="Proteomes" id="UP000076482"/>
    </source>
</evidence>
<proteinExistence type="inferred from homology"/>
<sequence>MELTIHHTFVNYIDALEFEKQIKQKHPDINVKLSLLNDEPLSKKQIQMAFTNKAATRQIFKKFDNKKRKSDLIDLVKNHGINHKNTVNFLTKQQTMFDILLFTANKNKSVTNSHEIKKLTWESFISKKRKKPKTKAKTKTIKKKKISPFVKHFTPNSTDERTVTIHYTFSNHAEALTQKDRLLTEYPYISVHLSLLSHEALTQQQLKSAFTPQSLKYVFDHPAKKAERKKILNLSRTHGANSDKTLSYLEENQGLFDSLLFSENQFNTMSNFYDLERSKWESFIPSRYISYYKTSSDSSRKLHALLNESCKAHVRKININKNGVPRKHLELLLATALVPDDEDPLSALLTTRTPSGKEFYELANELPFNEFYEKLCENPKFFSSPFLLDLKRELSCIGYDEEESLAVIAKSDRIQSIERTI</sequence>
<name>A0A164QNU8_BACCE</name>
<dbReference type="PATRIC" id="fig|1396.535.peg.4178"/>
<dbReference type="Proteomes" id="UP000076482">
    <property type="component" value="Unassembled WGS sequence"/>
</dbReference>
<dbReference type="InterPro" id="IPR006660">
    <property type="entry name" value="Arsenate_reductase-like"/>
</dbReference>
<organism evidence="2 3">
    <name type="scientific">Bacillus cereus</name>
    <dbReference type="NCBI Taxonomy" id="1396"/>
    <lineage>
        <taxon>Bacteria</taxon>
        <taxon>Bacillati</taxon>
        <taxon>Bacillota</taxon>
        <taxon>Bacilli</taxon>
        <taxon>Bacillales</taxon>
        <taxon>Bacillaceae</taxon>
        <taxon>Bacillus</taxon>
        <taxon>Bacillus cereus group</taxon>
    </lineage>
</organism>
<comment type="similarity">
    <text evidence="1">Belongs to the ArsC family.</text>
</comment>
<dbReference type="RefSeq" id="WP_063259656.1">
    <property type="nucleotide sequence ID" value="NZ_LJKE01000015.1"/>
</dbReference>
<gene>
    <name evidence="2" type="ORF">B4088_0427</name>
</gene>
<dbReference type="EMBL" id="LJKE01000015">
    <property type="protein sequence ID" value="KZD71966.1"/>
    <property type="molecule type" value="Genomic_DNA"/>
</dbReference>
<dbReference type="PROSITE" id="PS51353">
    <property type="entry name" value="ARSC"/>
    <property type="match status" value="1"/>
</dbReference>
<evidence type="ECO:0000313" key="2">
    <source>
        <dbReference type="EMBL" id="KZD71966.1"/>
    </source>
</evidence>
<evidence type="ECO:0000256" key="1">
    <source>
        <dbReference type="PROSITE-ProRule" id="PRU01282"/>
    </source>
</evidence>
<protein>
    <submittedName>
        <fullName evidence="2">Uncharacterized protein</fullName>
    </submittedName>
</protein>
<comment type="caution">
    <text evidence="2">The sequence shown here is derived from an EMBL/GenBank/DDBJ whole genome shotgun (WGS) entry which is preliminary data.</text>
</comment>
<accession>A0A164QNU8</accession>